<dbReference type="InterPro" id="IPR036837">
    <property type="entry name" value="Cation_efflux_CTD_sf"/>
</dbReference>
<feature type="domain" description="Cation efflux protein transmembrane" evidence="10">
    <location>
        <begin position="20"/>
        <end position="205"/>
    </location>
</feature>
<comment type="caution">
    <text evidence="12">The sequence shown here is derived from an EMBL/GenBank/DDBJ whole genome shotgun (WGS) entry which is preliminary data.</text>
</comment>
<feature type="transmembrane region" description="Helical" evidence="9">
    <location>
        <begin position="184"/>
        <end position="201"/>
    </location>
</feature>
<proteinExistence type="inferred from homology"/>
<comment type="subcellular location">
    <subcellularLocation>
        <location evidence="1">Membrane</location>
        <topology evidence="1">Multi-pass membrane protein</topology>
    </subcellularLocation>
</comment>
<evidence type="ECO:0000256" key="7">
    <source>
        <dbReference type="ARBA" id="ARBA00023065"/>
    </source>
</evidence>
<reference evidence="12 13" key="1">
    <citation type="submission" date="2023-12" db="EMBL/GenBank/DDBJ databases">
        <title>Whole-genome sequencing of halo(alkali)philic microorganisms from hypersaline lakes.</title>
        <authorList>
            <person name="Sorokin D.Y."/>
            <person name="Merkel A.Y."/>
            <person name="Messina E."/>
            <person name="Yakimov M."/>
        </authorList>
    </citation>
    <scope>NUCLEOTIDE SEQUENCE [LARGE SCALE GENOMIC DNA]</scope>
    <source>
        <strain evidence="12 13">AB-CW1</strain>
    </source>
</reference>
<name>A0AAP6JJL7_9GAMM</name>
<comment type="similarity">
    <text evidence="2">Belongs to the cation diffusion facilitator (CDF) transporter (TC 2.A.4) family. SLC30A subfamily.</text>
</comment>
<keyword evidence="6 9" id="KW-1133">Transmembrane helix</keyword>
<evidence type="ECO:0000256" key="4">
    <source>
        <dbReference type="ARBA" id="ARBA00022692"/>
    </source>
</evidence>
<keyword evidence="5" id="KW-0864">Zinc transport</keyword>
<feature type="transmembrane region" description="Helical" evidence="9">
    <location>
        <begin position="153"/>
        <end position="178"/>
    </location>
</feature>
<dbReference type="SUPFAM" id="SSF161111">
    <property type="entry name" value="Cation efflux protein transmembrane domain-like"/>
    <property type="match status" value="1"/>
</dbReference>
<evidence type="ECO:0000313" key="13">
    <source>
        <dbReference type="Proteomes" id="UP001302316"/>
    </source>
</evidence>
<dbReference type="InterPro" id="IPR058533">
    <property type="entry name" value="Cation_efflux_TM"/>
</dbReference>
<dbReference type="GO" id="GO:0005385">
    <property type="term" value="F:zinc ion transmembrane transporter activity"/>
    <property type="evidence" value="ECO:0007669"/>
    <property type="project" value="TreeGrafter"/>
</dbReference>
<organism evidence="12 13">
    <name type="scientific">Natronospira elongata</name>
    <dbReference type="NCBI Taxonomy" id="3110268"/>
    <lineage>
        <taxon>Bacteria</taxon>
        <taxon>Pseudomonadati</taxon>
        <taxon>Pseudomonadota</taxon>
        <taxon>Gammaproteobacteria</taxon>
        <taxon>Natronospirales</taxon>
        <taxon>Natronospiraceae</taxon>
        <taxon>Natronospira</taxon>
    </lineage>
</organism>
<dbReference type="Pfam" id="PF01545">
    <property type="entry name" value="Cation_efflux"/>
    <property type="match status" value="1"/>
</dbReference>
<sequence>MHGHHHDHQGGGRTGAAPFIIGIVITLAFAVVEFTFGWIAGSLALMGDAAHMASDSLALALAATAAWLAQRPASHRHTFGLGRAEVLAAMINATIMLLIVGALSLAAIQRLVEPRPVEGNIVFIVGSIGLLLNLTLAAVLFQGERNLNNKGALLHVLGDLLGSVAAITAGLVILLTGFTPIDPILTLFICMLITVAALRLLKEASHVVMEAVPPHIDLVEVGRVMADDAGVHSVHDLHIWALSSQETALSAHVVLHQLDHWPAVQWRLENILASQFDIGHATLQPEPSILGRSKLEDITGHRQT</sequence>
<accession>A0AAP6JJL7</accession>
<keyword evidence="3" id="KW-0813">Transport</keyword>
<dbReference type="EMBL" id="JAYGII010000064">
    <property type="protein sequence ID" value="MEA5446829.1"/>
    <property type="molecule type" value="Genomic_DNA"/>
</dbReference>
<dbReference type="NCBIfam" id="TIGR01297">
    <property type="entry name" value="CDF"/>
    <property type="match status" value="1"/>
</dbReference>
<evidence type="ECO:0000256" key="5">
    <source>
        <dbReference type="ARBA" id="ARBA00022906"/>
    </source>
</evidence>
<gene>
    <name evidence="12" type="ORF">VCB98_13460</name>
</gene>
<feature type="transmembrane region" description="Helical" evidence="9">
    <location>
        <begin position="89"/>
        <end position="109"/>
    </location>
</feature>
<evidence type="ECO:0000256" key="2">
    <source>
        <dbReference type="ARBA" id="ARBA00008873"/>
    </source>
</evidence>
<evidence type="ECO:0000259" key="10">
    <source>
        <dbReference type="Pfam" id="PF01545"/>
    </source>
</evidence>
<feature type="domain" description="Cation efflux protein cytoplasmic" evidence="11">
    <location>
        <begin position="213"/>
        <end position="287"/>
    </location>
</feature>
<feature type="transmembrane region" description="Helical" evidence="9">
    <location>
        <begin position="16"/>
        <end position="40"/>
    </location>
</feature>
<dbReference type="RefSeq" id="WP_346053390.1">
    <property type="nucleotide sequence ID" value="NZ_JAYGII010000064.1"/>
</dbReference>
<dbReference type="SUPFAM" id="SSF160240">
    <property type="entry name" value="Cation efflux protein cytoplasmic domain-like"/>
    <property type="match status" value="1"/>
</dbReference>
<keyword evidence="5" id="KW-0862">Zinc</keyword>
<dbReference type="Gene3D" id="1.20.1510.10">
    <property type="entry name" value="Cation efflux protein transmembrane domain"/>
    <property type="match status" value="1"/>
</dbReference>
<keyword evidence="13" id="KW-1185">Reference proteome</keyword>
<evidence type="ECO:0000256" key="3">
    <source>
        <dbReference type="ARBA" id="ARBA00022448"/>
    </source>
</evidence>
<evidence type="ECO:0000259" key="11">
    <source>
        <dbReference type="Pfam" id="PF16916"/>
    </source>
</evidence>
<dbReference type="GO" id="GO:0005886">
    <property type="term" value="C:plasma membrane"/>
    <property type="evidence" value="ECO:0007669"/>
    <property type="project" value="TreeGrafter"/>
</dbReference>
<dbReference type="PANTHER" id="PTHR11562:SF17">
    <property type="entry name" value="RE54080P-RELATED"/>
    <property type="match status" value="1"/>
</dbReference>
<dbReference type="Pfam" id="PF16916">
    <property type="entry name" value="ZT_dimer"/>
    <property type="match status" value="1"/>
</dbReference>
<keyword evidence="8 9" id="KW-0472">Membrane</keyword>
<evidence type="ECO:0000256" key="1">
    <source>
        <dbReference type="ARBA" id="ARBA00004141"/>
    </source>
</evidence>
<feature type="transmembrane region" description="Helical" evidence="9">
    <location>
        <begin position="121"/>
        <end position="141"/>
    </location>
</feature>
<dbReference type="InterPro" id="IPR027470">
    <property type="entry name" value="Cation_efflux_CTD"/>
</dbReference>
<evidence type="ECO:0000256" key="9">
    <source>
        <dbReference type="SAM" id="Phobius"/>
    </source>
</evidence>
<evidence type="ECO:0000256" key="8">
    <source>
        <dbReference type="ARBA" id="ARBA00023136"/>
    </source>
</evidence>
<evidence type="ECO:0000313" key="12">
    <source>
        <dbReference type="EMBL" id="MEA5446829.1"/>
    </source>
</evidence>
<dbReference type="PANTHER" id="PTHR11562">
    <property type="entry name" value="CATION EFFLUX PROTEIN/ ZINC TRANSPORTER"/>
    <property type="match status" value="1"/>
</dbReference>
<dbReference type="Proteomes" id="UP001302316">
    <property type="component" value="Unassembled WGS sequence"/>
</dbReference>
<dbReference type="AlphaFoldDB" id="A0AAP6JJL7"/>
<keyword evidence="7" id="KW-0406">Ion transport</keyword>
<dbReference type="InterPro" id="IPR050681">
    <property type="entry name" value="CDF/SLC30A"/>
</dbReference>
<protein>
    <submittedName>
        <fullName evidence="12">Cation diffusion facilitator family transporter</fullName>
    </submittedName>
</protein>
<dbReference type="InterPro" id="IPR027469">
    <property type="entry name" value="Cation_efflux_TMD_sf"/>
</dbReference>
<evidence type="ECO:0000256" key="6">
    <source>
        <dbReference type="ARBA" id="ARBA00022989"/>
    </source>
</evidence>
<keyword evidence="4 9" id="KW-0812">Transmembrane</keyword>
<dbReference type="InterPro" id="IPR002524">
    <property type="entry name" value="Cation_efflux"/>
</dbReference>